<evidence type="ECO:0000259" key="5">
    <source>
        <dbReference type="PROSITE" id="PS50983"/>
    </source>
</evidence>
<dbReference type="SUPFAM" id="SSF53807">
    <property type="entry name" value="Helical backbone' metal receptor"/>
    <property type="match status" value="1"/>
</dbReference>
<proteinExistence type="inferred from homology"/>
<dbReference type="InterPro" id="IPR050902">
    <property type="entry name" value="ABC_Transporter_SBP"/>
</dbReference>
<organism evidence="6 7">
    <name type="scientific">Neobacillus paridis</name>
    <dbReference type="NCBI Taxonomy" id="2803862"/>
    <lineage>
        <taxon>Bacteria</taxon>
        <taxon>Bacillati</taxon>
        <taxon>Bacillota</taxon>
        <taxon>Bacilli</taxon>
        <taxon>Bacillales</taxon>
        <taxon>Bacillaceae</taxon>
        <taxon>Neobacillus</taxon>
    </lineage>
</organism>
<feature type="domain" description="Fe/B12 periplasmic-binding" evidence="5">
    <location>
        <begin position="62"/>
        <end position="315"/>
    </location>
</feature>
<dbReference type="PANTHER" id="PTHR30535:SF34">
    <property type="entry name" value="MOLYBDATE-BINDING PROTEIN MOLA"/>
    <property type="match status" value="1"/>
</dbReference>
<comment type="similarity">
    <text evidence="1">Belongs to the bacterial solute-binding protein 8 family.</text>
</comment>
<feature type="signal peptide" evidence="4">
    <location>
        <begin position="1"/>
        <end position="19"/>
    </location>
</feature>
<dbReference type="EMBL" id="JAESWB010000171">
    <property type="protein sequence ID" value="MBL4953115.1"/>
    <property type="molecule type" value="Genomic_DNA"/>
</dbReference>
<dbReference type="InterPro" id="IPR054828">
    <property type="entry name" value="Vit_B12_bind_prot"/>
</dbReference>
<gene>
    <name evidence="6" type="ORF">JK635_12945</name>
</gene>
<evidence type="ECO:0000256" key="2">
    <source>
        <dbReference type="ARBA" id="ARBA00022729"/>
    </source>
</evidence>
<dbReference type="Gene3D" id="3.40.50.1980">
    <property type="entry name" value="Nitrogenase molybdenum iron protein domain"/>
    <property type="match status" value="2"/>
</dbReference>
<accession>A0ABS1TT88</accession>
<evidence type="ECO:0000313" key="6">
    <source>
        <dbReference type="EMBL" id="MBL4953115.1"/>
    </source>
</evidence>
<dbReference type="PROSITE" id="PS50983">
    <property type="entry name" value="FE_B12_PBP"/>
    <property type="match status" value="1"/>
</dbReference>
<dbReference type="Proteomes" id="UP000623967">
    <property type="component" value="Unassembled WGS sequence"/>
</dbReference>
<keyword evidence="2 4" id="KW-0732">Signal</keyword>
<comment type="caution">
    <text evidence="6">The sequence shown here is derived from an EMBL/GenBank/DDBJ whole genome shotgun (WGS) entry which is preliminary data.</text>
</comment>
<feature type="chain" id="PRO_5046424219" evidence="4">
    <location>
        <begin position="20"/>
        <end position="315"/>
    </location>
</feature>
<name>A0ABS1TT88_9BACI</name>
<dbReference type="PROSITE" id="PS51257">
    <property type="entry name" value="PROKAR_LIPOPROTEIN"/>
    <property type="match status" value="1"/>
</dbReference>
<dbReference type="RefSeq" id="WP_202654384.1">
    <property type="nucleotide sequence ID" value="NZ_JAESWB010000171.1"/>
</dbReference>
<protein>
    <submittedName>
        <fullName evidence="6">ABC transporter substrate-binding protein</fullName>
    </submittedName>
</protein>
<evidence type="ECO:0000256" key="3">
    <source>
        <dbReference type="SAM" id="Coils"/>
    </source>
</evidence>
<reference evidence="6 7" key="1">
    <citation type="submission" date="2021-01" db="EMBL/GenBank/DDBJ databases">
        <title>Genome public.</title>
        <authorList>
            <person name="Liu C."/>
            <person name="Sun Q."/>
        </authorList>
    </citation>
    <scope>NUCLEOTIDE SEQUENCE [LARGE SCALE GENOMIC DNA]</scope>
    <source>
        <strain evidence="6 7">YIM B02564</strain>
    </source>
</reference>
<keyword evidence="7" id="KW-1185">Reference proteome</keyword>
<evidence type="ECO:0000256" key="1">
    <source>
        <dbReference type="ARBA" id="ARBA00008814"/>
    </source>
</evidence>
<dbReference type="PANTHER" id="PTHR30535">
    <property type="entry name" value="VITAMIN B12-BINDING PROTEIN"/>
    <property type="match status" value="1"/>
</dbReference>
<evidence type="ECO:0000256" key="4">
    <source>
        <dbReference type="SAM" id="SignalP"/>
    </source>
</evidence>
<feature type="coiled-coil region" evidence="3">
    <location>
        <begin position="168"/>
        <end position="195"/>
    </location>
</feature>
<evidence type="ECO:0000313" key="7">
    <source>
        <dbReference type="Proteomes" id="UP000623967"/>
    </source>
</evidence>
<sequence length="315" mass="35105">MKKKYLLSILTMIIMIVFAAGCQSNEKSTATANPQKPAAKTTSYSVTDDRGKKITFKKVPEKIVSLQPSNTEILFALGAGNKIIGVTDFDNYPKEASKIERVSDSVKMNAERIIELKPDVVLAYTIGDKNALKPLEDADIPVFVIQSATTIEDVYGDIAQIAEVMGVKEKGEQLVEEIQSQVKHVEEKLQGIEKQKRVYFEISPSPDIYTTGKNTFQQEILQKAGVENVFAKQEGWVKLSEEDVVKQNPEIIVTTVNYTKDPIGEIKARKGWKTINAIQKNNVYQLDPDILSRPGPRIGEAVELVAKTVYPELFK</sequence>
<dbReference type="CDD" id="cd01143">
    <property type="entry name" value="YvrC"/>
    <property type="match status" value="1"/>
</dbReference>
<dbReference type="NCBIfam" id="NF038402">
    <property type="entry name" value="TroA_like"/>
    <property type="match status" value="1"/>
</dbReference>
<dbReference type="InterPro" id="IPR002491">
    <property type="entry name" value="ABC_transptr_periplasmic_BD"/>
</dbReference>
<keyword evidence="3" id="KW-0175">Coiled coil</keyword>
<dbReference type="Pfam" id="PF01497">
    <property type="entry name" value="Peripla_BP_2"/>
    <property type="match status" value="1"/>
</dbReference>